<accession>A0A6V8LGI7</accession>
<dbReference type="SUPFAM" id="SSF50346">
    <property type="entry name" value="PRC-barrel domain"/>
    <property type="match status" value="1"/>
</dbReference>
<dbReference type="InterPro" id="IPR011033">
    <property type="entry name" value="PRC_barrel-like_sf"/>
</dbReference>
<evidence type="ECO:0000313" key="2">
    <source>
        <dbReference type="Proteomes" id="UP000482960"/>
    </source>
</evidence>
<protein>
    <recommendedName>
        <fullName evidence="3">PRC-barrel domain-containing protein</fullName>
    </recommendedName>
</protein>
<name>A0A6V8LGI7_9ACTN</name>
<keyword evidence="2" id="KW-1185">Reference proteome</keyword>
<gene>
    <name evidence="1" type="ORF">Prum_068680</name>
</gene>
<comment type="caution">
    <text evidence="1">The sequence shown here is derived from an EMBL/GenBank/DDBJ whole genome shotgun (WGS) entry which is preliminary data.</text>
</comment>
<sequence>MSTPTHELVGRALCDSDGRSVGTITAIYQYPDELRAPWGAAAVTHGVLRRSTHLVDLENADLDADPVRVPHTRRTITTAPNYPALIGDTLADHHAADVRAHYWGAAQPA</sequence>
<reference evidence="1 2" key="1">
    <citation type="submission" date="2020-03" db="EMBL/GenBank/DDBJ databases">
        <title>Whole genome shotgun sequence of Phytohabitans rumicis NBRC 108638.</title>
        <authorList>
            <person name="Komaki H."/>
            <person name="Tamura T."/>
        </authorList>
    </citation>
    <scope>NUCLEOTIDE SEQUENCE [LARGE SCALE GENOMIC DNA]</scope>
    <source>
        <strain evidence="1 2">NBRC 108638</strain>
    </source>
</reference>
<reference evidence="1 2" key="2">
    <citation type="submission" date="2020-03" db="EMBL/GenBank/DDBJ databases">
        <authorList>
            <person name="Ichikawa N."/>
            <person name="Kimura A."/>
            <person name="Kitahashi Y."/>
            <person name="Uohara A."/>
        </authorList>
    </citation>
    <scope>NUCLEOTIDE SEQUENCE [LARGE SCALE GENOMIC DNA]</scope>
    <source>
        <strain evidence="1 2">NBRC 108638</strain>
    </source>
</reference>
<dbReference type="EMBL" id="BLPG01000001">
    <property type="protein sequence ID" value="GFJ93226.1"/>
    <property type="molecule type" value="Genomic_DNA"/>
</dbReference>
<organism evidence="1 2">
    <name type="scientific">Phytohabitans rumicis</name>
    <dbReference type="NCBI Taxonomy" id="1076125"/>
    <lineage>
        <taxon>Bacteria</taxon>
        <taxon>Bacillati</taxon>
        <taxon>Actinomycetota</taxon>
        <taxon>Actinomycetes</taxon>
        <taxon>Micromonosporales</taxon>
        <taxon>Micromonosporaceae</taxon>
    </lineage>
</organism>
<evidence type="ECO:0008006" key="3">
    <source>
        <dbReference type="Google" id="ProtNLM"/>
    </source>
</evidence>
<evidence type="ECO:0000313" key="1">
    <source>
        <dbReference type="EMBL" id="GFJ93226.1"/>
    </source>
</evidence>
<dbReference type="RefSeq" id="WP_173079902.1">
    <property type="nucleotide sequence ID" value="NZ_BAABJB010000043.1"/>
</dbReference>
<dbReference type="Proteomes" id="UP000482960">
    <property type="component" value="Unassembled WGS sequence"/>
</dbReference>
<proteinExistence type="predicted"/>
<dbReference type="AlphaFoldDB" id="A0A6V8LGI7"/>